<feature type="transmembrane region" description="Helical" evidence="9">
    <location>
        <begin position="237"/>
        <end position="270"/>
    </location>
</feature>
<dbReference type="InterPro" id="IPR000802">
    <property type="entry name" value="Arsenical_pump_ArsB"/>
</dbReference>
<evidence type="ECO:0000256" key="7">
    <source>
        <dbReference type="ARBA" id="ARBA00022989"/>
    </source>
</evidence>
<comment type="caution">
    <text evidence="11">The sequence shown here is derived from an EMBL/GenBank/DDBJ whole genome shotgun (WGS) entry which is preliminary data.</text>
</comment>
<dbReference type="PRINTS" id="PR00758">
    <property type="entry name" value="ARSENICPUMP"/>
</dbReference>
<feature type="transmembrane region" description="Helical" evidence="9">
    <location>
        <begin position="137"/>
        <end position="163"/>
    </location>
</feature>
<evidence type="ECO:0000259" key="10">
    <source>
        <dbReference type="Pfam" id="PF03600"/>
    </source>
</evidence>
<evidence type="ECO:0000256" key="1">
    <source>
        <dbReference type="ARBA" id="ARBA00004651"/>
    </source>
</evidence>
<feature type="transmembrane region" description="Helical" evidence="9">
    <location>
        <begin position="175"/>
        <end position="196"/>
    </location>
</feature>
<dbReference type="Pfam" id="PF03600">
    <property type="entry name" value="CitMHS"/>
    <property type="match status" value="1"/>
</dbReference>
<feature type="transmembrane region" description="Helical" evidence="9">
    <location>
        <begin position="5"/>
        <end position="21"/>
    </location>
</feature>
<dbReference type="RefSeq" id="WP_344791673.1">
    <property type="nucleotide sequence ID" value="NZ_BAABBV010000001.1"/>
</dbReference>
<keyword evidence="5 9" id="KW-0812">Transmembrane</keyword>
<reference evidence="11" key="2">
    <citation type="submission" date="2023-12" db="EMBL/GenBank/DDBJ databases">
        <authorList>
            <person name="Sun Q."/>
            <person name="Inoue M."/>
        </authorList>
    </citation>
    <scope>NUCLEOTIDE SEQUENCE</scope>
    <source>
        <strain evidence="11">JCM 17590</strain>
    </source>
</reference>
<feature type="domain" description="Citrate transporter-like" evidence="10">
    <location>
        <begin position="16"/>
        <end position="375"/>
    </location>
</feature>
<keyword evidence="6" id="KW-0677">Repeat</keyword>
<evidence type="ECO:0000256" key="4">
    <source>
        <dbReference type="ARBA" id="ARBA00022475"/>
    </source>
</evidence>
<evidence type="ECO:0000256" key="3">
    <source>
        <dbReference type="ARBA" id="ARBA00022448"/>
    </source>
</evidence>
<organism evidence="11 12">
    <name type="scientific">Gryllotalpicola daejeonensis</name>
    <dbReference type="NCBI Taxonomy" id="993087"/>
    <lineage>
        <taxon>Bacteria</taxon>
        <taxon>Bacillati</taxon>
        <taxon>Actinomycetota</taxon>
        <taxon>Actinomycetes</taxon>
        <taxon>Micrococcales</taxon>
        <taxon>Microbacteriaceae</taxon>
        <taxon>Gryllotalpicola</taxon>
    </lineage>
</organism>
<feature type="transmembrane region" description="Helical" evidence="9">
    <location>
        <begin position="57"/>
        <end position="80"/>
    </location>
</feature>
<evidence type="ECO:0000313" key="12">
    <source>
        <dbReference type="Proteomes" id="UP001415169"/>
    </source>
</evidence>
<evidence type="ECO:0000313" key="11">
    <source>
        <dbReference type="EMBL" id="GAA4161999.1"/>
    </source>
</evidence>
<keyword evidence="12" id="KW-1185">Reference proteome</keyword>
<feature type="transmembrane region" description="Helical" evidence="9">
    <location>
        <begin position="92"/>
        <end position="125"/>
    </location>
</feature>
<comment type="similarity">
    <text evidence="2">Belongs to the CitM (TC 2.A.11) transporter family.</text>
</comment>
<dbReference type="InterPro" id="IPR004680">
    <property type="entry name" value="Cit_transptr-like_dom"/>
</dbReference>
<dbReference type="CDD" id="cd01115">
    <property type="entry name" value="SLC13_permease"/>
    <property type="match status" value="1"/>
</dbReference>
<accession>A0ABP7ZKS1</accession>
<dbReference type="PANTHER" id="PTHR43652">
    <property type="entry name" value="BASIC AMINO ACID ANTIPORTER YFCC-RELATED"/>
    <property type="match status" value="1"/>
</dbReference>
<proteinExistence type="inferred from homology"/>
<keyword evidence="4" id="KW-1003">Cell membrane</keyword>
<protein>
    <recommendedName>
        <fullName evidence="10">Citrate transporter-like domain-containing protein</fullName>
    </recommendedName>
</protein>
<gene>
    <name evidence="11" type="ORF">GCM10022286_20420</name>
</gene>
<feature type="transmembrane region" description="Helical" evidence="9">
    <location>
        <begin position="321"/>
        <end position="341"/>
    </location>
</feature>
<reference evidence="11" key="1">
    <citation type="journal article" date="2014" name="Int. J. Syst. Evol. Microbiol.">
        <title>Complete genome of a new Firmicutes species belonging to the dominant human colonic microbiota ('Ruminococcus bicirculans') reveals two chromosomes and a selective capacity to utilize plant glucans.</title>
        <authorList>
            <consortium name="NISC Comparative Sequencing Program"/>
            <person name="Wegmann U."/>
            <person name="Louis P."/>
            <person name="Goesmann A."/>
            <person name="Henrissat B."/>
            <person name="Duncan S.H."/>
            <person name="Flint H.J."/>
        </authorList>
    </citation>
    <scope>NUCLEOTIDE SEQUENCE</scope>
    <source>
        <strain evidence="11">JCM 17590</strain>
    </source>
</reference>
<evidence type="ECO:0000256" key="5">
    <source>
        <dbReference type="ARBA" id="ARBA00022692"/>
    </source>
</evidence>
<keyword evidence="8 9" id="KW-0472">Membrane</keyword>
<comment type="subcellular location">
    <subcellularLocation>
        <location evidence="1">Cell membrane</location>
        <topology evidence="1">Multi-pass membrane protein</topology>
    </subcellularLocation>
</comment>
<feature type="transmembrane region" description="Helical" evidence="9">
    <location>
        <begin position="403"/>
        <end position="426"/>
    </location>
</feature>
<feature type="transmembrane region" description="Helical" evidence="9">
    <location>
        <begin position="27"/>
        <end position="45"/>
    </location>
</feature>
<dbReference type="InterPro" id="IPR051679">
    <property type="entry name" value="DASS-Related_Transporters"/>
</dbReference>
<feature type="transmembrane region" description="Helical" evidence="9">
    <location>
        <begin position="282"/>
        <end position="300"/>
    </location>
</feature>
<keyword evidence="3" id="KW-0813">Transport</keyword>
<dbReference type="EMBL" id="BAABBV010000001">
    <property type="protein sequence ID" value="GAA4161999.1"/>
    <property type="molecule type" value="Genomic_DNA"/>
</dbReference>
<name>A0ABP7ZKS1_9MICO</name>
<evidence type="ECO:0000256" key="9">
    <source>
        <dbReference type="SAM" id="Phobius"/>
    </source>
</evidence>
<sequence>MTPHIVITLATIVLAMVLFVWNRWPPVIVAVAAALVLYLTGVLSMPETLSGFGEPVVILLVALFSIAIALEKTGVAAWAGALLLRRTGGHPLWSLIAIMAVAAVFSGLMGMNGAVVAMVPVVIVIARRTATVPSKLLMPLAFACTAGANLSLLGSPVNVIAAAQIDEADAGPFGFFSWALVGVPQVVGTILLVALLGKRLIPVRESELQPVSSFASDDSDAFAQSAPRAPRLGRDAVVALVLLALLVALLAFNLVPAAIAAAICALLMVVLGVVSVPELVRGVDWTTCVLIGAMIAPAVAMTKTGAAKLIGDEVVRGLGGLGPLAVFGGLFLVTALLSQFISNTSSALVMLPIGVATAGDLGVASLPMILAVALGASTAYITPFSTAVNVAVFGPGGYRFGDFWRLGLVISLWTFAVSVALVPVIWPF</sequence>
<keyword evidence="7 9" id="KW-1133">Transmembrane helix</keyword>
<evidence type="ECO:0000256" key="2">
    <source>
        <dbReference type="ARBA" id="ARBA00009843"/>
    </source>
</evidence>
<evidence type="ECO:0000256" key="8">
    <source>
        <dbReference type="ARBA" id="ARBA00023136"/>
    </source>
</evidence>
<dbReference type="Proteomes" id="UP001415169">
    <property type="component" value="Unassembled WGS sequence"/>
</dbReference>
<evidence type="ECO:0000256" key="6">
    <source>
        <dbReference type="ARBA" id="ARBA00022737"/>
    </source>
</evidence>
<dbReference type="PANTHER" id="PTHR43652:SF2">
    <property type="entry name" value="BASIC AMINO ACID ANTIPORTER YFCC-RELATED"/>
    <property type="match status" value="1"/>
</dbReference>
<feature type="transmembrane region" description="Helical" evidence="9">
    <location>
        <begin position="361"/>
        <end position="382"/>
    </location>
</feature>